<dbReference type="AlphaFoldDB" id="A0AAV9J3Y7"/>
<keyword evidence="1" id="KW-0732">Signal</keyword>
<organism evidence="2 3">
    <name type="scientific">Oleoguttula mirabilis</name>
    <dbReference type="NCBI Taxonomy" id="1507867"/>
    <lineage>
        <taxon>Eukaryota</taxon>
        <taxon>Fungi</taxon>
        <taxon>Dikarya</taxon>
        <taxon>Ascomycota</taxon>
        <taxon>Pezizomycotina</taxon>
        <taxon>Dothideomycetes</taxon>
        <taxon>Dothideomycetidae</taxon>
        <taxon>Mycosphaerellales</taxon>
        <taxon>Teratosphaeriaceae</taxon>
        <taxon>Oleoguttula</taxon>
    </lineage>
</organism>
<comment type="caution">
    <text evidence="2">The sequence shown here is derived from an EMBL/GenBank/DDBJ whole genome shotgun (WGS) entry which is preliminary data.</text>
</comment>
<reference evidence="2 3" key="1">
    <citation type="submission" date="2021-11" db="EMBL/GenBank/DDBJ databases">
        <title>Black yeast isolated from Biological Soil Crust.</title>
        <authorList>
            <person name="Kurbessoian T."/>
        </authorList>
    </citation>
    <scope>NUCLEOTIDE SEQUENCE [LARGE SCALE GENOMIC DNA]</scope>
    <source>
        <strain evidence="2 3">CCFEE 5522</strain>
    </source>
</reference>
<evidence type="ECO:0000313" key="2">
    <source>
        <dbReference type="EMBL" id="KAK4539340.1"/>
    </source>
</evidence>
<evidence type="ECO:0000256" key="1">
    <source>
        <dbReference type="SAM" id="SignalP"/>
    </source>
</evidence>
<evidence type="ECO:0000313" key="3">
    <source>
        <dbReference type="Proteomes" id="UP001324427"/>
    </source>
</evidence>
<protein>
    <submittedName>
        <fullName evidence="2">Uncharacterized protein</fullName>
    </submittedName>
</protein>
<gene>
    <name evidence="2" type="ORF">LTR36_000771</name>
</gene>
<feature type="signal peptide" evidence="1">
    <location>
        <begin position="1"/>
        <end position="17"/>
    </location>
</feature>
<feature type="chain" id="PRO_5043653618" evidence="1">
    <location>
        <begin position="18"/>
        <end position="299"/>
    </location>
</feature>
<proteinExistence type="predicted"/>
<name>A0AAV9J3Y7_9PEZI</name>
<dbReference type="Proteomes" id="UP001324427">
    <property type="component" value="Unassembled WGS sequence"/>
</dbReference>
<accession>A0AAV9J3Y7</accession>
<dbReference type="EMBL" id="JAVFHQ010000100">
    <property type="protein sequence ID" value="KAK4539340.1"/>
    <property type="molecule type" value="Genomic_DNA"/>
</dbReference>
<keyword evidence="3" id="KW-1185">Reference proteome</keyword>
<sequence>MQHITLLALGLSTAASASLLKRQVQCSDYSSDDCLEREGEYIEAVCMPTNATGYPDFNAPCVAIEAITAECMYGSAGLSGLTGGDGSDPTEEPAMLSISTQRTCVCESQFFAQAVGCEACYKAHGAADDESGYMAPSLISSISLTYCAVTNTPTLGIADFLYSYATASSQSASSASEVTGSFTDPIGNKTAVSYYFTPSITGSAAYIVAEATESVSISGIASASASSGSASSVSTSLHTSDGMIVPTASAAGAAGSASSSGSASGSAATASTTGSSGAGKQEAAAVAGVIALAAFVAII</sequence>